<dbReference type="STRING" id="320771.Cflav_PD4909"/>
<gene>
    <name evidence="2" type="ORF">Cflav_PD4909</name>
</gene>
<accession>B9XCS8</accession>
<name>B9XCS8_PEDPL</name>
<dbReference type="Gene3D" id="3.40.50.150">
    <property type="entry name" value="Vaccinia Virus protein VP39"/>
    <property type="match status" value="1"/>
</dbReference>
<evidence type="ECO:0000313" key="2">
    <source>
        <dbReference type="EMBL" id="EEF62274.1"/>
    </source>
</evidence>
<dbReference type="Pfam" id="PF08241">
    <property type="entry name" value="Methyltransf_11"/>
    <property type="match status" value="1"/>
</dbReference>
<keyword evidence="3" id="KW-1185">Reference proteome</keyword>
<dbReference type="GO" id="GO:0008757">
    <property type="term" value="F:S-adenosylmethionine-dependent methyltransferase activity"/>
    <property type="evidence" value="ECO:0007669"/>
    <property type="project" value="InterPro"/>
</dbReference>
<dbReference type="SUPFAM" id="SSF53335">
    <property type="entry name" value="S-adenosyl-L-methionine-dependent methyltransferases"/>
    <property type="match status" value="1"/>
</dbReference>
<evidence type="ECO:0000313" key="3">
    <source>
        <dbReference type="Proteomes" id="UP000003688"/>
    </source>
</evidence>
<dbReference type="InterPro" id="IPR013216">
    <property type="entry name" value="Methyltransf_11"/>
</dbReference>
<keyword evidence="2" id="KW-0489">Methyltransferase</keyword>
<comment type="caution">
    <text evidence="2">The sequence shown here is derived from an EMBL/GenBank/DDBJ whole genome shotgun (WGS) entry which is preliminary data.</text>
</comment>
<reference evidence="2 3" key="1">
    <citation type="journal article" date="2011" name="J. Bacteriol.">
        <title>Genome sequence of 'Pedosphaera parvula' Ellin514, an aerobic Verrucomicrobial isolate from pasture soil.</title>
        <authorList>
            <person name="Kant R."/>
            <person name="van Passel M.W."/>
            <person name="Sangwan P."/>
            <person name="Palva A."/>
            <person name="Lucas S."/>
            <person name="Copeland A."/>
            <person name="Lapidus A."/>
            <person name="Glavina Del Rio T."/>
            <person name="Dalin E."/>
            <person name="Tice H."/>
            <person name="Bruce D."/>
            <person name="Goodwin L."/>
            <person name="Pitluck S."/>
            <person name="Chertkov O."/>
            <person name="Larimer F.W."/>
            <person name="Land M.L."/>
            <person name="Hauser L."/>
            <person name="Brettin T.S."/>
            <person name="Detter J.C."/>
            <person name="Han S."/>
            <person name="de Vos W.M."/>
            <person name="Janssen P.H."/>
            <person name="Smidt H."/>
        </authorList>
    </citation>
    <scope>NUCLEOTIDE SEQUENCE [LARGE SCALE GENOMIC DNA]</scope>
    <source>
        <strain evidence="2 3">Ellin514</strain>
    </source>
</reference>
<dbReference type="Proteomes" id="UP000003688">
    <property type="component" value="Unassembled WGS sequence"/>
</dbReference>
<keyword evidence="2" id="KW-0808">Transferase</keyword>
<dbReference type="EMBL" id="ABOX02000005">
    <property type="protein sequence ID" value="EEF62274.1"/>
    <property type="molecule type" value="Genomic_DNA"/>
</dbReference>
<proteinExistence type="predicted"/>
<dbReference type="PANTHER" id="PTHR43591:SF24">
    <property type="entry name" value="2-METHOXY-6-POLYPRENYL-1,4-BENZOQUINOL METHYLASE, MITOCHONDRIAL"/>
    <property type="match status" value="1"/>
</dbReference>
<dbReference type="InterPro" id="IPR029063">
    <property type="entry name" value="SAM-dependent_MTases_sf"/>
</dbReference>
<feature type="domain" description="Methyltransferase type 11" evidence="1">
    <location>
        <begin position="84"/>
        <end position="179"/>
    </location>
</feature>
<organism evidence="2 3">
    <name type="scientific">Pedosphaera parvula (strain Ellin514)</name>
    <dbReference type="NCBI Taxonomy" id="320771"/>
    <lineage>
        <taxon>Bacteria</taxon>
        <taxon>Pseudomonadati</taxon>
        <taxon>Verrucomicrobiota</taxon>
        <taxon>Pedosphaerae</taxon>
        <taxon>Pedosphaerales</taxon>
        <taxon>Pedosphaeraceae</taxon>
        <taxon>Pedosphaera</taxon>
    </lineage>
</organism>
<dbReference type="PANTHER" id="PTHR43591">
    <property type="entry name" value="METHYLTRANSFERASE"/>
    <property type="match status" value="1"/>
</dbReference>
<dbReference type="RefSeq" id="WP_007413626.1">
    <property type="nucleotide sequence ID" value="NZ_ABOX02000005.1"/>
</dbReference>
<dbReference type="GO" id="GO:0032259">
    <property type="term" value="P:methylation"/>
    <property type="evidence" value="ECO:0007669"/>
    <property type="project" value="UniProtKB-KW"/>
</dbReference>
<sequence>MLSSTFAWLCRNATMKKLLWRGLYQLLAMRNPGFDWQFMNYGYLPGLDEPAPTQLTPADEFNRLQIGLYHHLLQSASPHGKSILEVGCGRGGGLSYIHRYHQPAETVGVDFSAKVIQLCRRKYTGQKIQFQPGDAEALPFDNNRFDCIINVESSHCYPSMEKFLAEAARVLKPGGHFLCADFRDATQLPLLHQQVATSGLKQLSFRDITPRVLAAMDADTATKLEHIRRSIPAPFRSSFSEFAGVTGSKIHNAFKTRETRYLSFTLQKPSQ</sequence>
<dbReference type="AlphaFoldDB" id="B9XCS8"/>
<protein>
    <submittedName>
        <fullName evidence="2">Methyltransferase type 11</fullName>
    </submittedName>
</protein>
<evidence type="ECO:0000259" key="1">
    <source>
        <dbReference type="Pfam" id="PF08241"/>
    </source>
</evidence>
<dbReference type="CDD" id="cd02440">
    <property type="entry name" value="AdoMet_MTases"/>
    <property type="match status" value="1"/>
</dbReference>